<dbReference type="Proteomes" id="UP001434883">
    <property type="component" value="Unassembled WGS sequence"/>
</dbReference>
<feature type="transmembrane region" description="Helical" evidence="1">
    <location>
        <begin position="52"/>
        <end position="74"/>
    </location>
</feature>
<reference evidence="2 3" key="1">
    <citation type="submission" date="2021-06" db="EMBL/GenBank/DDBJ databases">
        <authorList>
            <person name="Palmer J.M."/>
        </authorList>
    </citation>
    <scope>NUCLEOTIDE SEQUENCE [LARGE SCALE GENOMIC DNA]</scope>
    <source>
        <strain evidence="2 3">XC_2019</strain>
        <tissue evidence="2">Muscle</tissue>
    </source>
</reference>
<accession>A0ABV0QAH3</accession>
<evidence type="ECO:0000313" key="2">
    <source>
        <dbReference type="EMBL" id="MEQ2192548.1"/>
    </source>
</evidence>
<comment type="caution">
    <text evidence="2">The sequence shown here is derived from an EMBL/GenBank/DDBJ whole genome shotgun (WGS) entry which is preliminary data.</text>
</comment>
<name>A0ABV0QAH3_9TELE</name>
<proteinExistence type="predicted"/>
<keyword evidence="1" id="KW-0472">Membrane</keyword>
<feature type="transmembrane region" description="Helical" evidence="1">
    <location>
        <begin position="80"/>
        <end position="99"/>
    </location>
</feature>
<sequence length="153" mass="17254">MCPRVVCLKRIVQFSLEDACVFYLCGDGSSLCGCFQDRRSLLHRGLKPTPGAFFTFMFTVAMVAYTATSMAMAISADQTVVAIANIYMTITCVFMMVTYQHSPMVTNAPVLLSADLCRSARESSLHRQLARLVEVLKYTQIWIKRMYTNHFPN</sequence>
<gene>
    <name evidence="2" type="ORF">XENOCAPTIV_013317</name>
</gene>
<organism evidence="2 3">
    <name type="scientific">Xenoophorus captivus</name>
    <dbReference type="NCBI Taxonomy" id="1517983"/>
    <lineage>
        <taxon>Eukaryota</taxon>
        <taxon>Metazoa</taxon>
        <taxon>Chordata</taxon>
        <taxon>Craniata</taxon>
        <taxon>Vertebrata</taxon>
        <taxon>Euteleostomi</taxon>
        <taxon>Actinopterygii</taxon>
        <taxon>Neopterygii</taxon>
        <taxon>Teleostei</taxon>
        <taxon>Neoteleostei</taxon>
        <taxon>Acanthomorphata</taxon>
        <taxon>Ovalentaria</taxon>
        <taxon>Atherinomorphae</taxon>
        <taxon>Cyprinodontiformes</taxon>
        <taxon>Goodeidae</taxon>
        <taxon>Xenoophorus</taxon>
    </lineage>
</organism>
<dbReference type="EMBL" id="JAHRIN010002777">
    <property type="protein sequence ID" value="MEQ2192548.1"/>
    <property type="molecule type" value="Genomic_DNA"/>
</dbReference>
<evidence type="ECO:0000313" key="3">
    <source>
        <dbReference type="Proteomes" id="UP001434883"/>
    </source>
</evidence>
<keyword evidence="1" id="KW-0812">Transmembrane</keyword>
<keyword evidence="1" id="KW-1133">Transmembrane helix</keyword>
<protein>
    <submittedName>
        <fullName evidence="2">Uncharacterized protein</fullName>
    </submittedName>
</protein>
<evidence type="ECO:0000256" key="1">
    <source>
        <dbReference type="SAM" id="Phobius"/>
    </source>
</evidence>
<keyword evidence="3" id="KW-1185">Reference proteome</keyword>